<dbReference type="Pfam" id="PF00561">
    <property type="entry name" value="Abhydrolase_1"/>
    <property type="match status" value="1"/>
</dbReference>
<dbReference type="InterPro" id="IPR000073">
    <property type="entry name" value="AB_hydrolase_1"/>
</dbReference>
<dbReference type="PRINTS" id="PR00412">
    <property type="entry name" value="EPOXHYDRLASE"/>
</dbReference>
<organism evidence="2 3">
    <name type="scientific">Candidatus Thermofonsia Clade 3 bacterium</name>
    <dbReference type="NCBI Taxonomy" id="2364212"/>
    <lineage>
        <taxon>Bacteria</taxon>
        <taxon>Bacillati</taxon>
        <taxon>Chloroflexota</taxon>
        <taxon>Candidatus Thermofontia</taxon>
        <taxon>Candidatus Thermofonsia Clade 3</taxon>
    </lineage>
</organism>
<proteinExistence type="predicted"/>
<dbReference type="InterPro" id="IPR000639">
    <property type="entry name" value="Epox_hydrolase-like"/>
</dbReference>
<accession>A0A2M8QAA2</accession>
<dbReference type="PRINTS" id="PR00111">
    <property type="entry name" value="ABHYDROLASE"/>
</dbReference>
<reference evidence="2 3" key="1">
    <citation type="submission" date="2017-11" db="EMBL/GenBank/DDBJ databases">
        <title>Evolution of Phototrophy in the Chloroflexi Phylum Driven by Horizontal Gene Transfer.</title>
        <authorList>
            <person name="Ward L.M."/>
            <person name="Hemp J."/>
            <person name="Shih P.M."/>
            <person name="Mcglynn S.E."/>
            <person name="Fischer W."/>
        </authorList>
    </citation>
    <scope>NUCLEOTIDE SEQUENCE [LARGE SCALE GENOMIC DNA]</scope>
    <source>
        <strain evidence="2">JP3_7</strain>
    </source>
</reference>
<evidence type="ECO:0000313" key="3">
    <source>
        <dbReference type="Proteomes" id="UP000230790"/>
    </source>
</evidence>
<gene>
    <name evidence="2" type="ORF">CUN48_12225</name>
</gene>
<dbReference type="AlphaFoldDB" id="A0A2M8QAA2"/>
<feature type="non-terminal residue" evidence="2">
    <location>
        <position position="1"/>
    </location>
</feature>
<evidence type="ECO:0000259" key="1">
    <source>
        <dbReference type="Pfam" id="PF00561"/>
    </source>
</evidence>
<dbReference type="InterPro" id="IPR050266">
    <property type="entry name" value="AB_hydrolase_sf"/>
</dbReference>
<dbReference type="PANTHER" id="PTHR43798:SF33">
    <property type="entry name" value="HYDROLASE, PUTATIVE (AFU_ORTHOLOGUE AFUA_2G14860)-RELATED"/>
    <property type="match status" value="1"/>
</dbReference>
<dbReference type="EMBL" id="PGTN01000101">
    <property type="protein sequence ID" value="PJF46739.1"/>
    <property type="molecule type" value="Genomic_DNA"/>
</dbReference>
<protein>
    <recommendedName>
        <fullName evidence="1">AB hydrolase-1 domain-containing protein</fullName>
    </recommendedName>
</protein>
<feature type="domain" description="AB hydrolase-1" evidence="1">
    <location>
        <begin position="20"/>
        <end position="243"/>
    </location>
</feature>
<dbReference type="PANTHER" id="PTHR43798">
    <property type="entry name" value="MONOACYLGLYCEROL LIPASE"/>
    <property type="match status" value="1"/>
</dbReference>
<comment type="caution">
    <text evidence="2">The sequence shown here is derived from an EMBL/GenBank/DDBJ whole genome shotgun (WGS) entry which is preliminary data.</text>
</comment>
<evidence type="ECO:0000313" key="2">
    <source>
        <dbReference type="EMBL" id="PJF46739.1"/>
    </source>
</evidence>
<name>A0A2M8QAA2_9CHLR</name>
<dbReference type="GO" id="GO:0016020">
    <property type="term" value="C:membrane"/>
    <property type="evidence" value="ECO:0007669"/>
    <property type="project" value="TreeGrafter"/>
</dbReference>
<dbReference type="Gene3D" id="3.40.50.1820">
    <property type="entry name" value="alpha/beta hydrolase"/>
    <property type="match status" value="1"/>
</dbReference>
<dbReference type="Proteomes" id="UP000230790">
    <property type="component" value="Unassembled WGS sequence"/>
</dbReference>
<dbReference type="InterPro" id="IPR029058">
    <property type="entry name" value="AB_hydrolase_fold"/>
</dbReference>
<dbReference type="GO" id="GO:0003824">
    <property type="term" value="F:catalytic activity"/>
    <property type="evidence" value="ECO:0007669"/>
    <property type="project" value="InterPro"/>
</dbReference>
<sequence>DGVRIAYYVYGNGPEVMFWQHGFNSDAAHWERMLSFFPVDEYRIVAPDLRGCGNSDKPADEGAYTFDHLTEDALAVIRAEALRDFTVLGHSTGGAIAQWLASELGEAVKALVLIGPVPATGVPVNEAARNLFLQGADGEGKAQGRARILQLGWYGDMPQEVLDELLPGALTWSREAFVGVFNTWTTGVNFPERLARITAPTIVIGGQHEPFLVKDFMMAAVVNRIPNARYITVSDCAHFIHIQQAAVTAGIARGFVAAQAACA</sequence>
<dbReference type="SUPFAM" id="SSF53474">
    <property type="entry name" value="alpha/beta-Hydrolases"/>
    <property type="match status" value="1"/>
</dbReference>